<keyword evidence="9 10" id="KW-0539">Nucleus</keyword>
<dbReference type="InterPro" id="IPR029240">
    <property type="entry name" value="MMS19_N"/>
</dbReference>
<dbReference type="GO" id="GO:0006281">
    <property type="term" value="P:DNA repair"/>
    <property type="evidence" value="ECO:0007669"/>
    <property type="project" value="UniProtKB-UniRule"/>
</dbReference>
<evidence type="ECO:0000256" key="4">
    <source>
        <dbReference type="ARBA" id="ARBA00022490"/>
    </source>
</evidence>
<organism evidence="13 14">
    <name type="scientific">Sinocyclocheilus anshuiensis</name>
    <dbReference type="NCBI Taxonomy" id="1608454"/>
    <lineage>
        <taxon>Eukaryota</taxon>
        <taxon>Metazoa</taxon>
        <taxon>Chordata</taxon>
        <taxon>Craniata</taxon>
        <taxon>Vertebrata</taxon>
        <taxon>Euteleostomi</taxon>
        <taxon>Actinopterygii</taxon>
        <taxon>Neopterygii</taxon>
        <taxon>Teleostei</taxon>
        <taxon>Ostariophysi</taxon>
        <taxon>Cypriniformes</taxon>
        <taxon>Cyprinidae</taxon>
        <taxon>Cyprininae</taxon>
        <taxon>Sinocyclocheilus</taxon>
    </lineage>
</organism>
<dbReference type="InterPro" id="IPR024687">
    <property type="entry name" value="MMS19_C"/>
</dbReference>
<dbReference type="GO" id="GO:0097361">
    <property type="term" value="C:cytosolic [4Fe-4S] assembly targeting complex"/>
    <property type="evidence" value="ECO:0007669"/>
    <property type="project" value="UniProtKB-UniRule"/>
</dbReference>
<comment type="function">
    <text evidence="10">Key component of the cytosolic iron-sulfur protein assembly (CIA) complex, a multiprotein complex that mediates the incorporation of iron-sulfur cluster into apoproteins specifically involved in DNA metabolism and genomic integrity. In the CIA complex, MMS19 acts as an adapter between early-acting CIA components and a subset of cellular target iron-sulfur proteins.</text>
</comment>
<feature type="domain" description="MMS19 N-terminal" evidence="12">
    <location>
        <begin position="49"/>
        <end position="304"/>
    </location>
</feature>
<evidence type="ECO:0000256" key="3">
    <source>
        <dbReference type="ARBA" id="ARBA00009340"/>
    </source>
</evidence>
<dbReference type="PANTHER" id="PTHR12891">
    <property type="entry name" value="DNA REPAIR/TRANSCRIPTION PROTEIN MET18/MMS19"/>
    <property type="match status" value="1"/>
</dbReference>
<dbReference type="Gene3D" id="1.25.10.10">
    <property type="entry name" value="Leucine-rich Repeat Variant"/>
    <property type="match status" value="2"/>
</dbReference>
<dbReference type="InterPro" id="IPR016024">
    <property type="entry name" value="ARM-type_fold"/>
</dbReference>
<dbReference type="GO" id="GO:0051604">
    <property type="term" value="P:protein maturation"/>
    <property type="evidence" value="ECO:0007669"/>
    <property type="project" value="UniProtKB-UniRule"/>
</dbReference>
<dbReference type="InterPro" id="IPR039920">
    <property type="entry name" value="MMS19"/>
</dbReference>
<evidence type="ECO:0000259" key="12">
    <source>
        <dbReference type="Pfam" id="PF14500"/>
    </source>
</evidence>
<dbReference type="AlphaFoldDB" id="A0A671LUH9"/>
<protein>
    <recommendedName>
        <fullName evidence="10">MMS19 nucleotide excision repair protein</fullName>
    </recommendedName>
</protein>
<dbReference type="FunFam" id="1.25.10.10:FF:000114">
    <property type="entry name" value="MMS19 nucleotide excision repair protein homolog isoform X2"/>
    <property type="match status" value="1"/>
</dbReference>
<evidence type="ECO:0000259" key="11">
    <source>
        <dbReference type="Pfam" id="PF12460"/>
    </source>
</evidence>
<feature type="domain" description="MMS19 C-terminal" evidence="11">
    <location>
        <begin position="549"/>
        <end position="900"/>
    </location>
</feature>
<evidence type="ECO:0000256" key="5">
    <source>
        <dbReference type="ARBA" id="ARBA00022737"/>
    </source>
</evidence>
<reference evidence="13" key="1">
    <citation type="submission" date="2025-08" db="UniProtKB">
        <authorList>
            <consortium name="Ensembl"/>
        </authorList>
    </citation>
    <scope>IDENTIFICATION</scope>
</reference>
<dbReference type="Proteomes" id="UP000472260">
    <property type="component" value="Unassembled WGS sequence"/>
</dbReference>
<keyword evidence="5" id="KW-0677">Repeat</keyword>
<evidence type="ECO:0000256" key="1">
    <source>
        <dbReference type="ARBA" id="ARBA00004123"/>
    </source>
</evidence>
<keyword evidence="8 10" id="KW-0206">Cytoskeleton</keyword>
<comment type="subunit">
    <text evidence="10">Component of the CIA complex.</text>
</comment>
<evidence type="ECO:0000256" key="9">
    <source>
        <dbReference type="ARBA" id="ARBA00023242"/>
    </source>
</evidence>
<comment type="subcellular location">
    <subcellularLocation>
        <location evidence="2 10">Cytoplasm</location>
        <location evidence="2 10">Cytoskeleton</location>
        <location evidence="2 10">Spindle</location>
    </subcellularLocation>
    <subcellularLocation>
        <location evidence="1 10">Nucleus</location>
    </subcellularLocation>
</comment>
<comment type="similarity">
    <text evidence="3 10">Belongs to the MET18/MMS19 family.</text>
</comment>
<keyword evidence="7 10" id="KW-0234">DNA repair</keyword>
<gene>
    <name evidence="13" type="primary">mms19</name>
</gene>
<proteinExistence type="inferred from homology"/>
<dbReference type="PANTHER" id="PTHR12891:SF0">
    <property type="entry name" value="MMS19 NUCLEOTIDE EXCISION REPAIR PROTEIN HOMOLOG"/>
    <property type="match status" value="1"/>
</dbReference>
<evidence type="ECO:0000313" key="14">
    <source>
        <dbReference type="Proteomes" id="UP000472260"/>
    </source>
</evidence>
<dbReference type="GO" id="GO:0071817">
    <property type="term" value="C:MMXD complex"/>
    <property type="evidence" value="ECO:0007669"/>
    <property type="project" value="TreeGrafter"/>
</dbReference>
<evidence type="ECO:0000256" key="10">
    <source>
        <dbReference type="RuleBase" id="RU367072"/>
    </source>
</evidence>
<dbReference type="Ensembl" id="ENSSANT00000025611.1">
    <property type="protein sequence ID" value="ENSSANP00000024040.1"/>
    <property type="gene ID" value="ENSSANG00000012151.1"/>
</dbReference>
<dbReference type="GO" id="GO:0016226">
    <property type="term" value="P:iron-sulfur cluster assembly"/>
    <property type="evidence" value="ECO:0007669"/>
    <property type="project" value="UniProtKB-UniRule"/>
</dbReference>
<sequence>MAADNSVLLGLVEEFVSGQVDSKAAETVTGSSEKSIVNVIHCFSSCRLSLTSSQPQTRGRGVQLLSQVLQECYSSLSEKELEVLLAFYENRLKDHYVIIPHVLQGLKALTECSVLPPGSAVSILRSIFQDLHVQSLMVAERSCVYNILISLMESKEEELKGLGADFIFGFVQSVDGERDPRNLLLAFQVARNIIHRGYGLGKFVEELFEVMSCYFPIDFSPPPSDPHRITQEELVLSLRAVLTGTSQFAKFLLPLIIEKLDSDIQSAKVDSLQTLAACGLTYSHKELAEFLPGLWSSIRREVFQTASERVESAGLSAVSALVSCLSRSVLSSDSEDVLQVFLSLVLKDCQHHLCEPDLKLVWPSAKLLQAAAGASYRASLIVSAAVIPALLEQYNNRTQVRSCPSLTNILRTVLMYFSLCLLHKHTEDSVLVAFQQSLCSVVFSALTESSAGLQVTATGVLTALGQQPGLLAQTDVEKAVDHLTRLILEEDDTKVSLAVVECSGSLAHLHPKAFISRLIPRLKEEILSAVRQRCVTALASVSSLPSVVQESAPILLQVLASAHTGTHSFYSKISFLIIFSTLLFSYRSASRMASQAVSLFLDGDVSFLPENAFPSQIQLLQKHHLFERKKQHLWDSSCHSFTSRQVEIPEIDRLLVQLEDLSCTCPHLFSYTSAAKCFAGLVNKRPAGEALDAVLERVMKRISVELENVSSAQRTQAFTLLLWVSKALLLRYHPLSTALTDKLFALLSDPALGSQVADGFCVLMSDSLDVLNRNCHADVRIMYRQRFFAENSTKLIQGFNSAEQEEKSCYLKALSHIVSNLPRQIQLTELPALLPLLLEALSCADQAVQLSTLSCLQPVLLEPPAAIRNQLEALFSRLLALTTSPVMKVRIASLQCVHALSRLPEHMVLPFRARVLKALAVPLDDKKRLVRIKAMVARGEWFLLGSPGGK</sequence>
<evidence type="ECO:0000256" key="2">
    <source>
        <dbReference type="ARBA" id="ARBA00004186"/>
    </source>
</evidence>
<evidence type="ECO:0000256" key="7">
    <source>
        <dbReference type="ARBA" id="ARBA00023204"/>
    </source>
</evidence>
<dbReference type="Pfam" id="PF14500">
    <property type="entry name" value="MMS19_N"/>
    <property type="match status" value="1"/>
</dbReference>
<accession>A0A671LUH9</accession>
<name>A0A671LUH9_9TELE</name>
<evidence type="ECO:0000256" key="6">
    <source>
        <dbReference type="ARBA" id="ARBA00022763"/>
    </source>
</evidence>
<dbReference type="Pfam" id="PF12460">
    <property type="entry name" value="MMS19_C"/>
    <property type="match status" value="1"/>
</dbReference>
<dbReference type="SUPFAM" id="SSF48371">
    <property type="entry name" value="ARM repeat"/>
    <property type="match status" value="1"/>
</dbReference>
<keyword evidence="6 10" id="KW-0227">DNA damage</keyword>
<dbReference type="InterPro" id="IPR011989">
    <property type="entry name" value="ARM-like"/>
</dbReference>
<reference evidence="13" key="2">
    <citation type="submission" date="2025-09" db="UniProtKB">
        <authorList>
            <consortium name="Ensembl"/>
        </authorList>
    </citation>
    <scope>IDENTIFICATION</scope>
</reference>
<evidence type="ECO:0000256" key="8">
    <source>
        <dbReference type="ARBA" id="ARBA00023212"/>
    </source>
</evidence>
<keyword evidence="4 10" id="KW-0963">Cytoplasm</keyword>
<evidence type="ECO:0000313" key="13">
    <source>
        <dbReference type="Ensembl" id="ENSSANP00000024040.1"/>
    </source>
</evidence>
<dbReference type="GO" id="GO:0005634">
    <property type="term" value="C:nucleus"/>
    <property type="evidence" value="ECO:0007669"/>
    <property type="project" value="UniProtKB-SubCell"/>
</dbReference>
<keyword evidence="14" id="KW-1185">Reference proteome</keyword>